<organism evidence="1 2">
    <name type="scientific">Puccinia coronata f. sp. avenae</name>
    <dbReference type="NCBI Taxonomy" id="200324"/>
    <lineage>
        <taxon>Eukaryota</taxon>
        <taxon>Fungi</taxon>
        <taxon>Dikarya</taxon>
        <taxon>Basidiomycota</taxon>
        <taxon>Pucciniomycotina</taxon>
        <taxon>Pucciniomycetes</taxon>
        <taxon>Pucciniales</taxon>
        <taxon>Pucciniaceae</taxon>
        <taxon>Puccinia</taxon>
    </lineage>
</organism>
<dbReference type="EMBL" id="PGCJ01001347">
    <property type="protein sequence ID" value="PLW06148.1"/>
    <property type="molecule type" value="Genomic_DNA"/>
</dbReference>
<name>A0A2N5RYR8_9BASI</name>
<dbReference type="OrthoDB" id="10368416at2759"/>
<dbReference type="AlphaFoldDB" id="A0A2N5RYR8"/>
<reference evidence="1 2" key="1">
    <citation type="submission" date="2017-11" db="EMBL/GenBank/DDBJ databases">
        <title>De novo assembly and phasing of dikaryotic genomes from two isolates of Puccinia coronata f. sp. avenae, the causal agent of oat crown rust.</title>
        <authorList>
            <person name="Miller M.E."/>
            <person name="Zhang Y."/>
            <person name="Omidvar V."/>
            <person name="Sperschneider J."/>
            <person name="Schwessinger B."/>
            <person name="Raley C."/>
            <person name="Palmer J.M."/>
            <person name="Garnica D."/>
            <person name="Upadhyaya N."/>
            <person name="Rathjen J."/>
            <person name="Taylor J.M."/>
            <person name="Park R.F."/>
            <person name="Dodds P.N."/>
            <person name="Hirsch C.D."/>
            <person name="Kianian S.F."/>
            <person name="Figueroa M."/>
        </authorList>
    </citation>
    <scope>NUCLEOTIDE SEQUENCE [LARGE SCALE GENOMIC DNA]</scope>
    <source>
        <strain evidence="1">12NC29</strain>
    </source>
</reference>
<comment type="caution">
    <text evidence="1">The sequence shown here is derived from an EMBL/GenBank/DDBJ whole genome shotgun (WGS) entry which is preliminary data.</text>
</comment>
<gene>
    <name evidence="1" type="ORF">PCANC_28534</name>
</gene>
<evidence type="ECO:0000313" key="2">
    <source>
        <dbReference type="Proteomes" id="UP000235388"/>
    </source>
</evidence>
<dbReference type="Proteomes" id="UP000235388">
    <property type="component" value="Unassembled WGS sequence"/>
</dbReference>
<protein>
    <submittedName>
        <fullName evidence="1">Uncharacterized protein</fullName>
    </submittedName>
</protein>
<sequence length="135" mass="15016">MMAALRLVKGRQEMAKLASPAHADRFMRGAHLILQMVQQTALHQFTSPPPGNLVVVGTLVSAGEIDNHFASVVAGWEYLKLTSDLLNGLRGRYKTRFCKNSSANCINLFRQRCYDALGTVEDNFPSMGVKKQCCW</sequence>
<evidence type="ECO:0000313" key="1">
    <source>
        <dbReference type="EMBL" id="PLW06148.1"/>
    </source>
</evidence>
<accession>A0A2N5RYR8</accession>
<keyword evidence="2" id="KW-1185">Reference proteome</keyword>
<proteinExistence type="predicted"/>